<keyword evidence="25" id="KW-1185">Reference proteome</keyword>
<comment type="subunit">
    <text evidence="17">Interacts with XKR4; interacts with the processed form of XKR4, which is cleaved by caspase.</text>
</comment>
<dbReference type="OMA" id="FIKGTWF"/>
<evidence type="ECO:0000256" key="17">
    <source>
        <dbReference type="ARBA" id="ARBA00061809"/>
    </source>
</evidence>
<dbReference type="GeneID" id="100731158"/>
<evidence type="ECO:0000256" key="12">
    <source>
        <dbReference type="ARBA" id="ARBA00023172"/>
    </source>
</evidence>
<dbReference type="SUPFAM" id="SSF58022">
    <property type="entry name" value="XRCC4, C-terminal oligomerization domain"/>
    <property type="match status" value="1"/>
</dbReference>
<dbReference type="GeneTree" id="ENSGT00390000017079"/>
<feature type="compositionally biased region" description="Basic and acidic residues" evidence="20">
    <location>
        <begin position="293"/>
        <end position="312"/>
    </location>
</feature>
<evidence type="ECO:0000256" key="20">
    <source>
        <dbReference type="SAM" id="MobiDB-lite"/>
    </source>
</evidence>
<dbReference type="EMBL" id="AAKN02002583">
    <property type="status" value="NOT_ANNOTATED_CDS"/>
    <property type="molecule type" value="Genomic_DNA"/>
</dbReference>
<keyword evidence="14" id="KW-0539">Nucleus</keyword>
<keyword evidence="10" id="KW-0175">Coiled coil</keyword>
<dbReference type="FunFam" id="1.20.5.370:FF:000011">
    <property type="entry name" value="DNA repair protein XRCC4 isoform X2"/>
    <property type="match status" value="1"/>
</dbReference>
<feature type="domain" description="XRCC4 N-terminal" evidence="21">
    <location>
        <begin position="17"/>
        <end position="113"/>
    </location>
</feature>
<accession>A0A286Y4W3</accession>
<dbReference type="eggNOG" id="ENOG502QWJA">
    <property type="taxonomic scope" value="Eukaryota"/>
</dbReference>
<feature type="region of interest" description="Disordered" evidence="20">
    <location>
        <begin position="209"/>
        <end position="333"/>
    </location>
</feature>
<protein>
    <recommendedName>
        <fullName evidence="18">DNA repair protein XRCC4</fullName>
    </recommendedName>
    <alternativeName>
        <fullName evidence="19">X-ray repair cross-complementing protein 4</fullName>
    </alternativeName>
</protein>
<keyword evidence="9" id="KW-0832">Ubl conjugation</keyword>
<feature type="compositionally biased region" description="Low complexity" evidence="20">
    <location>
        <begin position="234"/>
        <end position="249"/>
    </location>
</feature>
<evidence type="ECO:0000256" key="16">
    <source>
        <dbReference type="ARBA" id="ARBA00053797"/>
    </source>
</evidence>
<dbReference type="GO" id="GO:0006284">
    <property type="term" value="P:base-excision repair"/>
    <property type="evidence" value="ECO:0007669"/>
    <property type="project" value="Ensembl"/>
</dbReference>
<evidence type="ECO:0000313" key="24">
    <source>
        <dbReference type="Ensembl" id="ENSCPOP00000032551.1"/>
    </source>
</evidence>
<dbReference type="FunCoup" id="A0A286Y4W3">
    <property type="interactions" value="1340"/>
</dbReference>
<evidence type="ECO:0000256" key="4">
    <source>
        <dbReference type="ARBA" id="ARBA00022454"/>
    </source>
</evidence>
<evidence type="ECO:0000259" key="21">
    <source>
        <dbReference type="Pfam" id="PF06632"/>
    </source>
</evidence>
<dbReference type="Gene3D" id="2.170.210.10">
    <property type="entry name" value="DNA double-strand break repair and VJ recombination XRCC4, N-terminal"/>
    <property type="match status" value="1"/>
</dbReference>
<dbReference type="Ensembl" id="ENSCPOT00000047976.1">
    <property type="protein sequence ID" value="ENSCPOP00000032551.1"/>
    <property type="gene ID" value="ENSCPOG00000012258.4"/>
</dbReference>
<keyword evidence="13" id="KW-0234">DNA repair</keyword>
<dbReference type="PANTHER" id="PTHR28559:SF1">
    <property type="entry name" value="DNA REPAIR PROTEIN XRCC4"/>
    <property type="match status" value="1"/>
</dbReference>
<evidence type="ECO:0000256" key="8">
    <source>
        <dbReference type="ARBA" id="ARBA00022763"/>
    </source>
</evidence>
<dbReference type="InParanoid" id="A0A286Y4W3"/>
<feature type="domain" description="XRCC4 C-terminal" evidence="23">
    <location>
        <begin position="223"/>
        <end position="331"/>
    </location>
</feature>
<dbReference type="GO" id="GO:0003677">
    <property type="term" value="F:DNA binding"/>
    <property type="evidence" value="ECO:0007669"/>
    <property type="project" value="UniProtKB-KW"/>
</dbReference>
<dbReference type="RefSeq" id="XP_063101365.1">
    <property type="nucleotide sequence ID" value="XM_063245295.1"/>
</dbReference>
<evidence type="ECO:0000256" key="15">
    <source>
        <dbReference type="ARBA" id="ARBA00025728"/>
    </source>
</evidence>
<keyword evidence="8" id="KW-0227">DNA damage</keyword>
<dbReference type="Pfam" id="PF21925">
    <property type="entry name" value="XRCC4_C"/>
    <property type="match status" value="1"/>
</dbReference>
<keyword evidence="6" id="KW-1017">Isopeptide bond</keyword>
<reference evidence="24" key="3">
    <citation type="submission" date="2025-09" db="UniProtKB">
        <authorList>
            <consortium name="Ensembl"/>
        </authorList>
    </citation>
    <scope>IDENTIFICATION</scope>
    <source>
        <strain evidence="24">2N</strain>
    </source>
</reference>
<dbReference type="OrthoDB" id="8064436at2759"/>
<evidence type="ECO:0000256" key="13">
    <source>
        <dbReference type="ARBA" id="ARBA00023204"/>
    </source>
</evidence>
<dbReference type="PANTHER" id="PTHR28559">
    <property type="entry name" value="DNA REPAIR PROTEIN XRCC4"/>
    <property type="match status" value="1"/>
</dbReference>
<evidence type="ECO:0000256" key="2">
    <source>
        <dbReference type="ARBA" id="ARBA00004286"/>
    </source>
</evidence>
<reference evidence="25" key="1">
    <citation type="journal article" date="2011" name="Nature">
        <title>A high-resolution map of human evolutionary constraint using 29 mammals.</title>
        <authorList>
            <person name="Lindblad-Toh K."/>
            <person name="Garber M."/>
            <person name="Zuk O."/>
            <person name="Lin M.F."/>
            <person name="Parker B.J."/>
            <person name="Washietl S."/>
            <person name="Kheradpour P."/>
            <person name="Ernst J."/>
            <person name="Jordan G."/>
            <person name="Mauceli E."/>
            <person name="Ward L.D."/>
            <person name="Lowe C.B."/>
            <person name="Holloway A.K."/>
            <person name="Clamp M."/>
            <person name="Gnerre S."/>
            <person name="Alfoldi J."/>
            <person name="Beal K."/>
            <person name="Chang J."/>
            <person name="Clawson H."/>
            <person name="Cuff J."/>
            <person name="Di Palma F."/>
            <person name="Fitzgerald S."/>
            <person name="Flicek P."/>
            <person name="Guttman M."/>
            <person name="Hubisz M.J."/>
            <person name="Jaffe D.B."/>
            <person name="Jungreis I."/>
            <person name="Kent W.J."/>
            <person name="Kostka D."/>
            <person name="Lara M."/>
            <person name="Martins A.L."/>
            <person name="Massingham T."/>
            <person name="Moltke I."/>
            <person name="Raney B.J."/>
            <person name="Rasmussen M.D."/>
            <person name="Robinson J."/>
            <person name="Stark A."/>
            <person name="Vilella A.J."/>
            <person name="Wen J."/>
            <person name="Xie X."/>
            <person name="Zody M.C."/>
            <person name="Baldwin J."/>
            <person name="Bloom T."/>
            <person name="Chin C.W."/>
            <person name="Heiman D."/>
            <person name="Nicol R."/>
            <person name="Nusbaum C."/>
            <person name="Young S."/>
            <person name="Wilkinson J."/>
            <person name="Worley K.C."/>
            <person name="Kovar C.L."/>
            <person name="Muzny D.M."/>
            <person name="Gibbs R.A."/>
            <person name="Cree A."/>
            <person name="Dihn H.H."/>
            <person name="Fowler G."/>
            <person name="Jhangiani S."/>
            <person name="Joshi V."/>
            <person name="Lee S."/>
            <person name="Lewis L.R."/>
            <person name="Nazareth L.V."/>
            <person name="Okwuonu G."/>
            <person name="Santibanez J."/>
            <person name="Warren W.C."/>
            <person name="Mardis E.R."/>
            <person name="Weinstock G.M."/>
            <person name="Wilson R.K."/>
            <person name="Delehaunty K."/>
            <person name="Dooling D."/>
            <person name="Fronik C."/>
            <person name="Fulton L."/>
            <person name="Fulton B."/>
            <person name="Graves T."/>
            <person name="Minx P."/>
            <person name="Sodergren E."/>
            <person name="Birney E."/>
            <person name="Margulies E.H."/>
            <person name="Herrero J."/>
            <person name="Green E.D."/>
            <person name="Haussler D."/>
            <person name="Siepel A."/>
            <person name="Goldman N."/>
            <person name="Pollard K.S."/>
            <person name="Pedersen J.S."/>
            <person name="Lander E.S."/>
            <person name="Kellis M."/>
        </authorList>
    </citation>
    <scope>NUCLEOTIDE SEQUENCE [LARGE SCALE GENOMIC DNA]</scope>
    <source>
        <strain evidence="25">2N</strain>
    </source>
</reference>
<dbReference type="InterPro" id="IPR014751">
    <property type="entry name" value="XRCC4-like_C"/>
</dbReference>
<dbReference type="GO" id="GO:0042802">
    <property type="term" value="F:identical protein binding"/>
    <property type="evidence" value="ECO:0007669"/>
    <property type="project" value="Ensembl"/>
</dbReference>
<dbReference type="InterPro" id="IPR053963">
    <property type="entry name" value="XRCC4_C"/>
</dbReference>
<evidence type="ECO:0000313" key="25">
    <source>
        <dbReference type="Proteomes" id="UP000005447"/>
    </source>
</evidence>
<dbReference type="InterPro" id="IPR053962">
    <property type="entry name" value="XRCC4_CC"/>
</dbReference>
<dbReference type="GO" id="GO:0032807">
    <property type="term" value="C:DNA ligase IV complex"/>
    <property type="evidence" value="ECO:0007669"/>
    <property type="project" value="Ensembl"/>
</dbReference>
<dbReference type="InterPro" id="IPR038051">
    <property type="entry name" value="XRCC4-like_N_sf"/>
</dbReference>
<keyword evidence="5" id="KW-0963">Cytoplasm</keyword>
<dbReference type="CDD" id="cd22283">
    <property type="entry name" value="HD_XRCC4_N"/>
    <property type="match status" value="1"/>
</dbReference>
<evidence type="ECO:0000259" key="23">
    <source>
        <dbReference type="Pfam" id="PF21925"/>
    </source>
</evidence>
<dbReference type="InterPro" id="IPR053961">
    <property type="entry name" value="XRCC4_N"/>
</dbReference>
<dbReference type="AlphaFoldDB" id="A0A286Y4W3"/>
<dbReference type="EMBL" id="AAKN02002584">
    <property type="status" value="NOT_ANNOTATED_CDS"/>
    <property type="molecule type" value="Genomic_DNA"/>
</dbReference>
<dbReference type="GO" id="GO:0005958">
    <property type="term" value="C:DNA-dependent protein kinase-DNA ligase 4 complex"/>
    <property type="evidence" value="ECO:0007669"/>
    <property type="project" value="Ensembl"/>
</dbReference>
<dbReference type="Pfam" id="PF21924">
    <property type="entry name" value="XRCC4_CC"/>
    <property type="match status" value="1"/>
</dbReference>
<dbReference type="KEGG" id="cpoc:100731158"/>
<evidence type="ECO:0000256" key="1">
    <source>
        <dbReference type="ARBA" id="ARBA00004123"/>
    </source>
</evidence>
<evidence type="ECO:0000256" key="7">
    <source>
        <dbReference type="ARBA" id="ARBA00022553"/>
    </source>
</evidence>
<evidence type="ECO:0000259" key="22">
    <source>
        <dbReference type="Pfam" id="PF21924"/>
    </source>
</evidence>
<feature type="compositionally biased region" description="Polar residues" evidence="20">
    <location>
        <begin position="313"/>
        <end position="327"/>
    </location>
</feature>
<reference evidence="24" key="2">
    <citation type="submission" date="2025-08" db="UniProtKB">
        <authorList>
            <consortium name="Ensembl"/>
        </authorList>
    </citation>
    <scope>IDENTIFICATION</scope>
    <source>
        <strain evidence="24">2N</strain>
    </source>
</reference>
<evidence type="ECO:0000256" key="19">
    <source>
        <dbReference type="ARBA" id="ARBA00079582"/>
    </source>
</evidence>
<dbReference type="GO" id="GO:0035861">
    <property type="term" value="C:site of double-strand break"/>
    <property type="evidence" value="ECO:0007669"/>
    <property type="project" value="Ensembl"/>
</dbReference>
<evidence type="ECO:0000256" key="18">
    <source>
        <dbReference type="ARBA" id="ARBA00068198"/>
    </source>
</evidence>
<evidence type="ECO:0000256" key="3">
    <source>
        <dbReference type="ARBA" id="ARBA00004496"/>
    </source>
</evidence>
<dbReference type="InterPro" id="IPR009089">
    <property type="entry name" value="XRCC4_N_sf"/>
</dbReference>
<proteinExistence type="inferred from homology"/>
<sequence>MERKISRICLVSKPNVTHFLQVSWEKSLESGFVITLTDGQSAWIGTVSESEIGQEADDMAMEKEKYVGELRKALVSGAGTGDAYKFDFSEGDCCFSCEKNLKDVSFRLGSFNLEKVANPAEVIRELLCYCLDNIAENQAKNEHLQKENERLLRDWNDVQGRFEKCVSAKEDLETDLYKRFILVLNEKKSKIRSLHKLLNEVQELEKNIEREREATASSETPAARDPLYDASTDEGSGSESEPPASAPASLNKEDSLISSPDVTDVAPSRKRRQRMPKDVGSEAKVAPRGTPLPEKKKLDPARPEMSEKEHISAENTSLETVRISSQGDLFDEI</sequence>
<keyword evidence="7" id="KW-0597">Phosphoprotein</keyword>
<dbReference type="GO" id="GO:0006303">
    <property type="term" value="P:double-strand break repair via nonhomologous end joining"/>
    <property type="evidence" value="ECO:0007669"/>
    <property type="project" value="Ensembl"/>
</dbReference>
<dbReference type="GO" id="GO:0019899">
    <property type="term" value="F:enzyme binding"/>
    <property type="evidence" value="ECO:0007669"/>
    <property type="project" value="Ensembl"/>
</dbReference>
<keyword evidence="11" id="KW-0238">DNA-binding</keyword>
<dbReference type="Proteomes" id="UP000005447">
    <property type="component" value="Unassembled WGS sequence"/>
</dbReference>
<comment type="subcellular location">
    <subcellularLocation>
        <location evidence="2">Chromosome</location>
    </subcellularLocation>
    <subcellularLocation>
        <location evidence="3">Cytoplasm</location>
    </subcellularLocation>
    <subcellularLocation>
        <location evidence="1">Nucleus</location>
    </subcellularLocation>
</comment>
<dbReference type="GO" id="GO:1990166">
    <property type="term" value="P:protein localization to site of double-strand break"/>
    <property type="evidence" value="ECO:0007669"/>
    <property type="project" value="Ensembl"/>
</dbReference>
<comment type="similarity">
    <text evidence="15">Belongs to the XRCC4-XLF family. XRCC4 subfamily.</text>
</comment>
<evidence type="ECO:0000256" key="10">
    <source>
        <dbReference type="ARBA" id="ARBA00023054"/>
    </source>
</evidence>
<evidence type="ECO:0000256" key="5">
    <source>
        <dbReference type="ARBA" id="ARBA00022490"/>
    </source>
</evidence>
<name>A0A286Y4W3_CAVPO</name>
<comment type="function">
    <text evidence="16">Acts as an activator of the phospholipid scramblase activity of XKR4. This form, which is generated upon caspase-3 (CASP3) cleavage, translocates into the cytoplasm and interacts with XKR4, thereby promoting phosphatidylserine scramblase activity of XKR4 and leading to phosphatidylserine exposure on apoptotic cell surface.</text>
</comment>
<gene>
    <name evidence="24" type="primary">XRCC4</name>
</gene>
<dbReference type="Gene3D" id="1.20.5.370">
    <property type="match status" value="1"/>
</dbReference>
<keyword evidence="12" id="KW-0233">DNA recombination</keyword>
<dbReference type="GO" id="GO:0005654">
    <property type="term" value="C:nucleoplasm"/>
    <property type="evidence" value="ECO:0007669"/>
    <property type="project" value="Ensembl"/>
</dbReference>
<dbReference type="GO" id="GO:0033152">
    <property type="term" value="P:immunoglobulin V(D)J recombination"/>
    <property type="evidence" value="ECO:0007669"/>
    <property type="project" value="TreeGrafter"/>
</dbReference>
<dbReference type="FunFam" id="2.170.210.10:FF:000002">
    <property type="entry name" value="DNA repair protein XRCC4"/>
    <property type="match status" value="1"/>
</dbReference>
<dbReference type="GO" id="GO:0010165">
    <property type="term" value="P:response to X-ray"/>
    <property type="evidence" value="ECO:0007669"/>
    <property type="project" value="Ensembl"/>
</dbReference>
<evidence type="ECO:0000256" key="14">
    <source>
        <dbReference type="ARBA" id="ARBA00023242"/>
    </source>
</evidence>
<evidence type="ECO:0000256" key="9">
    <source>
        <dbReference type="ARBA" id="ARBA00022843"/>
    </source>
</evidence>
<dbReference type="SUPFAM" id="SSF50809">
    <property type="entry name" value="XRCC4, N-terminal domain"/>
    <property type="match status" value="1"/>
</dbReference>
<organism evidence="24 25">
    <name type="scientific">Cavia porcellus</name>
    <name type="common">Guinea pig</name>
    <dbReference type="NCBI Taxonomy" id="10141"/>
    <lineage>
        <taxon>Eukaryota</taxon>
        <taxon>Metazoa</taxon>
        <taxon>Chordata</taxon>
        <taxon>Craniata</taxon>
        <taxon>Vertebrata</taxon>
        <taxon>Euteleostomi</taxon>
        <taxon>Mammalia</taxon>
        <taxon>Eutheria</taxon>
        <taxon>Euarchontoglires</taxon>
        <taxon>Glires</taxon>
        <taxon>Rodentia</taxon>
        <taxon>Hystricomorpha</taxon>
        <taxon>Caviidae</taxon>
        <taxon>Cavia</taxon>
    </lineage>
</organism>
<dbReference type="Pfam" id="PF06632">
    <property type="entry name" value="XRCC4"/>
    <property type="match status" value="1"/>
</dbReference>
<dbReference type="VEuPathDB" id="HostDB:ENSCPOG00000012258"/>
<evidence type="ECO:0000256" key="11">
    <source>
        <dbReference type="ARBA" id="ARBA00023125"/>
    </source>
</evidence>
<dbReference type="Bgee" id="ENSCPOG00000012258">
    <property type="expression patterns" value="Expressed in thyroid gland and 13 other cell types or tissues"/>
</dbReference>
<dbReference type="GO" id="GO:0070975">
    <property type="term" value="F:FHA domain binding"/>
    <property type="evidence" value="ECO:0007669"/>
    <property type="project" value="Ensembl"/>
</dbReference>
<dbReference type="InterPro" id="IPR010585">
    <property type="entry name" value="DNA_repair_prot_XRCC4"/>
</dbReference>
<dbReference type="GO" id="GO:0005829">
    <property type="term" value="C:cytosol"/>
    <property type="evidence" value="ECO:0007669"/>
    <property type="project" value="Ensembl"/>
</dbReference>
<keyword evidence="4" id="KW-0158">Chromosome</keyword>
<dbReference type="STRING" id="10141.ENSCPOP00000032551"/>
<feature type="domain" description="XRCC4 coiled-coil" evidence="22">
    <location>
        <begin position="118"/>
        <end position="194"/>
    </location>
</feature>
<evidence type="ECO:0000256" key="6">
    <source>
        <dbReference type="ARBA" id="ARBA00022499"/>
    </source>
</evidence>